<dbReference type="InterPro" id="IPR029057">
    <property type="entry name" value="PRTase-like"/>
</dbReference>
<dbReference type="STRING" id="1192034.CAP_4300"/>
<dbReference type="Gene3D" id="3.30.1310.20">
    <property type="entry name" value="PRTase-like"/>
    <property type="match status" value="1"/>
</dbReference>
<dbReference type="OrthoDB" id="5421180at2"/>
<feature type="domain" description="Phosphoribosyltransferase" evidence="1">
    <location>
        <begin position="24"/>
        <end position="184"/>
    </location>
</feature>
<dbReference type="Pfam" id="PF00156">
    <property type="entry name" value="Pribosyltran"/>
    <property type="match status" value="1"/>
</dbReference>
<keyword evidence="3" id="KW-1185">Reference proteome</keyword>
<dbReference type="RefSeq" id="WP_044243816.1">
    <property type="nucleotide sequence ID" value="NZ_ASRX01000031.1"/>
</dbReference>
<dbReference type="InterPro" id="IPR000836">
    <property type="entry name" value="PRTase_dom"/>
</dbReference>
<proteinExistence type="predicted"/>
<dbReference type="eggNOG" id="COG1926">
    <property type="taxonomic scope" value="Bacteria"/>
</dbReference>
<organism evidence="2 3">
    <name type="scientific">Chondromyces apiculatus DSM 436</name>
    <dbReference type="NCBI Taxonomy" id="1192034"/>
    <lineage>
        <taxon>Bacteria</taxon>
        <taxon>Pseudomonadati</taxon>
        <taxon>Myxococcota</taxon>
        <taxon>Polyangia</taxon>
        <taxon>Polyangiales</taxon>
        <taxon>Polyangiaceae</taxon>
        <taxon>Chondromyces</taxon>
    </lineage>
</organism>
<protein>
    <recommendedName>
        <fullName evidence="1">Phosphoribosyltransferase domain-containing protein</fullName>
    </recommendedName>
</protein>
<dbReference type="EMBL" id="ASRX01000031">
    <property type="protein sequence ID" value="EYF04624.1"/>
    <property type="molecule type" value="Genomic_DNA"/>
</dbReference>
<dbReference type="AlphaFoldDB" id="A0A017T5Z8"/>
<reference evidence="2 3" key="1">
    <citation type="submission" date="2013-05" db="EMBL/GenBank/DDBJ databases">
        <title>Genome assembly of Chondromyces apiculatus DSM 436.</title>
        <authorList>
            <person name="Sharma G."/>
            <person name="Khatri I."/>
            <person name="Kaur C."/>
            <person name="Mayilraj S."/>
            <person name="Subramanian S."/>
        </authorList>
    </citation>
    <scope>NUCLEOTIDE SEQUENCE [LARGE SCALE GENOMIC DNA]</scope>
    <source>
        <strain evidence="2 3">DSM 436</strain>
    </source>
</reference>
<accession>A0A017T5Z8</accession>
<dbReference type="CDD" id="cd06223">
    <property type="entry name" value="PRTases_typeI"/>
    <property type="match status" value="1"/>
</dbReference>
<dbReference type="Gene3D" id="3.40.50.2020">
    <property type="match status" value="1"/>
</dbReference>
<name>A0A017T5Z8_9BACT</name>
<evidence type="ECO:0000313" key="3">
    <source>
        <dbReference type="Proteomes" id="UP000019678"/>
    </source>
</evidence>
<sequence length="226" mass="24476">MKQMYRDRREAGRALGVRLMAQGLAQRDDVIVLALPRGGVPVAYEAARVLGVPLDIFLVRKLGAPGQSEHPLGIVASGGVTVLNHELLSSLGLSEEDIKDMVGREQRILAQREQVYRGERPFPRLQGRTVVLVDDGLATGVIMRAAVSAARRMEPARLVIAAPIGAAYTCRKIREAADDVVCLSEPGRIRTVGMHYHDFTPTSDEEVQSLLSLSTSNTSNPLTSVA</sequence>
<dbReference type="Proteomes" id="UP000019678">
    <property type="component" value="Unassembled WGS sequence"/>
</dbReference>
<comment type="caution">
    <text evidence="2">The sequence shown here is derived from an EMBL/GenBank/DDBJ whole genome shotgun (WGS) entry which is preliminary data.</text>
</comment>
<dbReference type="SUPFAM" id="SSF53271">
    <property type="entry name" value="PRTase-like"/>
    <property type="match status" value="1"/>
</dbReference>
<evidence type="ECO:0000313" key="2">
    <source>
        <dbReference type="EMBL" id="EYF04624.1"/>
    </source>
</evidence>
<gene>
    <name evidence="2" type="ORF">CAP_4300</name>
</gene>
<evidence type="ECO:0000259" key="1">
    <source>
        <dbReference type="Pfam" id="PF00156"/>
    </source>
</evidence>